<name>A0A0N4VCA2_ENTVE</name>
<evidence type="ECO:0000313" key="1">
    <source>
        <dbReference type="EMBL" id="VDD92923.1"/>
    </source>
</evidence>
<dbReference type="WBParaSite" id="EVEC_0000819001-mRNA-1">
    <property type="protein sequence ID" value="EVEC_0000819001-mRNA-1"/>
    <property type="gene ID" value="EVEC_0000819001"/>
</dbReference>
<organism evidence="3">
    <name type="scientific">Enterobius vermicularis</name>
    <name type="common">Human pinworm</name>
    <dbReference type="NCBI Taxonomy" id="51028"/>
    <lineage>
        <taxon>Eukaryota</taxon>
        <taxon>Metazoa</taxon>
        <taxon>Ecdysozoa</taxon>
        <taxon>Nematoda</taxon>
        <taxon>Chromadorea</taxon>
        <taxon>Rhabditida</taxon>
        <taxon>Spirurina</taxon>
        <taxon>Oxyuridomorpha</taxon>
        <taxon>Oxyuroidea</taxon>
        <taxon>Oxyuridae</taxon>
        <taxon>Enterobius</taxon>
    </lineage>
</organism>
<evidence type="ECO:0000313" key="2">
    <source>
        <dbReference type="Proteomes" id="UP000274131"/>
    </source>
</evidence>
<keyword evidence="2" id="KW-1185">Reference proteome</keyword>
<gene>
    <name evidence="1" type="ORF">EVEC_LOCUS7674</name>
</gene>
<protein>
    <submittedName>
        <fullName evidence="3">Tudor domain-containing protein</fullName>
    </submittedName>
</protein>
<proteinExistence type="predicted"/>
<sequence>MAYSFIIEKSLRGFWISDTCPYQKVHFARGLQVDEVVTVDLGLVCLPVKGRRECIYPGNSLKSALESYRNEAIWGREC</sequence>
<dbReference type="Proteomes" id="UP000274131">
    <property type="component" value="Unassembled WGS sequence"/>
</dbReference>
<evidence type="ECO:0000313" key="3">
    <source>
        <dbReference type="WBParaSite" id="EVEC_0000819001-mRNA-1"/>
    </source>
</evidence>
<dbReference type="EMBL" id="UXUI01009037">
    <property type="protein sequence ID" value="VDD92923.1"/>
    <property type="molecule type" value="Genomic_DNA"/>
</dbReference>
<accession>A0A0N4VCA2</accession>
<reference evidence="3" key="1">
    <citation type="submission" date="2017-02" db="UniProtKB">
        <authorList>
            <consortium name="WormBaseParasite"/>
        </authorList>
    </citation>
    <scope>IDENTIFICATION</scope>
</reference>
<reference evidence="1 2" key="2">
    <citation type="submission" date="2018-10" db="EMBL/GenBank/DDBJ databases">
        <authorList>
            <consortium name="Pathogen Informatics"/>
        </authorList>
    </citation>
    <scope>NUCLEOTIDE SEQUENCE [LARGE SCALE GENOMIC DNA]</scope>
</reference>
<dbReference type="AlphaFoldDB" id="A0A0N4VCA2"/>